<evidence type="ECO:0000313" key="3">
    <source>
        <dbReference type="Proteomes" id="UP001174677"/>
    </source>
</evidence>
<dbReference type="InterPro" id="IPR002156">
    <property type="entry name" value="RNaseH_domain"/>
</dbReference>
<proteinExistence type="predicted"/>
<sequence>EELLLLRESIHKPNHGDLVPVNSSWEAPPLGFLKHNCDVAWKENCMEAVAAVIVRNHKEDLLDGKASYISESSSLAGEARAMLEALKLTTTVEAKFIVLETDNAELFHAIQAQSGVIPWEIRASVLAIKDHMAAFDDVRVMLMKRTTDKATDFVAKIVLLGSLDCSWIRAIPQNLWSILFADAQLS</sequence>
<dbReference type="InterPro" id="IPR012337">
    <property type="entry name" value="RNaseH-like_sf"/>
</dbReference>
<accession>A0ABQ9KYW9</accession>
<dbReference type="Gene3D" id="3.30.420.10">
    <property type="entry name" value="Ribonuclease H-like superfamily/Ribonuclease H"/>
    <property type="match status" value="1"/>
</dbReference>
<dbReference type="SUPFAM" id="SSF53098">
    <property type="entry name" value="Ribonuclease H-like"/>
    <property type="match status" value="1"/>
</dbReference>
<dbReference type="CDD" id="cd06222">
    <property type="entry name" value="RNase_H_like"/>
    <property type="match status" value="1"/>
</dbReference>
<reference evidence="2 3" key="1">
    <citation type="journal article" date="2023" name="Plant Biotechnol. J.">
        <title>Chromosome-level wild Hevea brasiliensis genome provides new tools for genomic-assisted breeding and valuable loci to elevate rubber yield.</title>
        <authorList>
            <person name="Cheng H."/>
            <person name="Song X."/>
            <person name="Hu Y."/>
            <person name="Wu T."/>
            <person name="Yang Q."/>
            <person name="An Z."/>
            <person name="Feng S."/>
            <person name="Deng Z."/>
            <person name="Wu W."/>
            <person name="Zeng X."/>
            <person name="Tu M."/>
            <person name="Wang X."/>
            <person name="Huang H."/>
        </authorList>
    </citation>
    <scope>NUCLEOTIDE SEQUENCE [LARGE SCALE GENOMIC DNA]</scope>
    <source>
        <strain evidence="2">MT/VB/25A 57/8</strain>
    </source>
</reference>
<dbReference type="InterPro" id="IPR044730">
    <property type="entry name" value="RNase_H-like_dom_plant"/>
</dbReference>
<feature type="domain" description="RNase H type-1" evidence="1">
    <location>
        <begin position="36"/>
        <end position="156"/>
    </location>
</feature>
<dbReference type="Pfam" id="PF13456">
    <property type="entry name" value="RVT_3"/>
    <property type="match status" value="1"/>
</dbReference>
<keyword evidence="3" id="KW-1185">Reference proteome</keyword>
<dbReference type="EMBL" id="JARPOI010000015">
    <property type="protein sequence ID" value="KAJ9152529.1"/>
    <property type="molecule type" value="Genomic_DNA"/>
</dbReference>
<evidence type="ECO:0000313" key="2">
    <source>
        <dbReference type="EMBL" id="KAJ9152529.1"/>
    </source>
</evidence>
<dbReference type="Proteomes" id="UP001174677">
    <property type="component" value="Chromosome 15"/>
</dbReference>
<dbReference type="InterPro" id="IPR036397">
    <property type="entry name" value="RNaseH_sf"/>
</dbReference>
<evidence type="ECO:0000259" key="1">
    <source>
        <dbReference type="Pfam" id="PF13456"/>
    </source>
</evidence>
<comment type="caution">
    <text evidence="2">The sequence shown here is derived from an EMBL/GenBank/DDBJ whole genome shotgun (WGS) entry which is preliminary data.</text>
</comment>
<gene>
    <name evidence="2" type="ORF">P3X46_026089</name>
</gene>
<name>A0ABQ9KYW9_HEVBR</name>
<dbReference type="PANTHER" id="PTHR47723:SF24">
    <property type="entry name" value="RNASE H TYPE-1 DOMAIN-CONTAINING PROTEIN"/>
    <property type="match status" value="1"/>
</dbReference>
<feature type="non-terminal residue" evidence="2">
    <location>
        <position position="1"/>
    </location>
</feature>
<organism evidence="2 3">
    <name type="scientific">Hevea brasiliensis</name>
    <name type="common">Para rubber tree</name>
    <name type="synonym">Siphonia brasiliensis</name>
    <dbReference type="NCBI Taxonomy" id="3981"/>
    <lineage>
        <taxon>Eukaryota</taxon>
        <taxon>Viridiplantae</taxon>
        <taxon>Streptophyta</taxon>
        <taxon>Embryophyta</taxon>
        <taxon>Tracheophyta</taxon>
        <taxon>Spermatophyta</taxon>
        <taxon>Magnoliopsida</taxon>
        <taxon>eudicotyledons</taxon>
        <taxon>Gunneridae</taxon>
        <taxon>Pentapetalae</taxon>
        <taxon>rosids</taxon>
        <taxon>fabids</taxon>
        <taxon>Malpighiales</taxon>
        <taxon>Euphorbiaceae</taxon>
        <taxon>Crotonoideae</taxon>
        <taxon>Micrandreae</taxon>
        <taxon>Hevea</taxon>
    </lineage>
</organism>
<protein>
    <recommendedName>
        <fullName evidence="1">RNase H type-1 domain-containing protein</fullName>
    </recommendedName>
</protein>
<dbReference type="InterPro" id="IPR053151">
    <property type="entry name" value="RNase_H-like"/>
</dbReference>
<dbReference type="PANTHER" id="PTHR47723">
    <property type="entry name" value="OS05G0353850 PROTEIN"/>
    <property type="match status" value="1"/>
</dbReference>